<evidence type="ECO:0000256" key="2">
    <source>
        <dbReference type="SAM" id="SignalP"/>
    </source>
</evidence>
<comment type="caution">
    <text evidence="3">The sequence shown here is derived from an EMBL/GenBank/DDBJ whole genome shotgun (WGS) entry which is preliminary data.</text>
</comment>
<proteinExistence type="predicted"/>
<dbReference type="AlphaFoldDB" id="A0A833W5M6"/>
<evidence type="ECO:0000256" key="1">
    <source>
        <dbReference type="SAM" id="MobiDB-lite"/>
    </source>
</evidence>
<accession>A0A833W5M6</accession>
<protein>
    <recommendedName>
        <fullName evidence="5">Secreted RxLR effector peptide protein</fullName>
    </recommendedName>
</protein>
<evidence type="ECO:0008006" key="5">
    <source>
        <dbReference type="Google" id="ProtNLM"/>
    </source>
</evidence>
<evidence type="ECO:0000313" key="4">
    <source>
        <dbReference type="Proteomes" id="UP000602510"/>
    </source>
</evidence>
<dbReference type="Proteomes" id="UP000602510">
    <property type="component" value="Unassembled WGS sequence"/>
</dbReference>
<dbReference type="EMBL" id="WSZM01000092">
    <property type="protein sequence ID" value="KAF4043189.1"/>
    <property type="molecule type" value="Genomic_DNA"/>
</dbReference>
<feature type="signal peptide" evidence="2">
    <location>
        <begin position="1"/>
        <end position="21"/>
    </location>
</feature>
<feature type="chain" id="PRO_5033009009" description="Secreted RxLR effector peptide protein" evidence="2">
    <location>
        <begin position="22"/>
        <end position="101"/>
    </location>
</feature>
<feature type="compositionally biased region" description="Low complexity" evidence="1">
    <location>
        <begin position="75"/>
        <end position="90"/>
    </location>
</feature>
<reference evidence="3" key="1">
    <citation type="submission" date="2020-04" db="EMBL/GenBank/DDBJ databases">
        <title>Hybrid Assembly of Korean Phytophthora infestans isolates.</title>
        <authorList>
            <person name="Prokchorchik M."/>
            <person name="Lee Y."/>
            <person name="Seo J."/>
            <person name="Cho J.-H."/>
            <person name="Park Y.-E."/>
            <person name="Jang D.-C."/>
            <person name="Im J.-S."/>
            <person name="Choi J.-G."/>
            <person name="Park H.-J."/>
            <person name="Lee G.-B."/>
            <person name="Lee Y.-G."/>
            <person name="Hong S.-Y."/>
            <person name="Cho K."/>
            <person name="Sohn K.H."/>
        </authorList>
    </citation>
    <scope>NUCLEOTIDE SEQUENCE</scope>
    <source>
        <strain evidence="3">KR_1_A1</strain>
    </source>
</reference>
<feature type="region of interest" description="Disordered" evidence="1">
    <location>
        <begin position="65"/>
        <end position="101"/>
    </location>
</feature>
<keyword evidence="2" id="KW-0732">Signal</keyword>
<keyword evidence="4" id="KW-1185">Reference proteome</keyword>
<gene>
    <name evidence="3" type="ORF">GN244_ATG04671</name>
</gene>
<evidence type="ECO:0000313" key="3">
    <source>
        <dbReference type="EMBL" id="KAF4043189.1"/>
    </source>
</evidence>
<organism evidence="3 4">
    <name type="scientific">Phytophthora infestans</name>
    <name type="common">Potato late blight agent</name>
    <name type="synonym">Botrytis infestans</name>
    <dbReference type="NCBI Taxonomy" id="4787"/>
    <lineage>
        <taxon>Eukaryota</taxon>
        <taxon>Sar</taxon>
        <taxon>Stramenopiles</taxon>
        <taxon>Oomycota</taxon>
        <taxon>Peronosporomycetes</taxon>
        <taxon>Peronosporales</taxon>
        <taxon>Peronosporaceae</taxon>
        <taxon>Phytophthora</taxon>
    </lineage>
</organism>
<name>A0A833W5M6_PHYIN</name>
<sequence length="101" mass="11170">MLLIWVNLVTVLYPTSNPATALDVLAAAVTEQDYQDWFCRLCSVGNRTAARVCRNRRVLRCDLAPESPDREVEEQATPTDQTATTTNQADTEPDRAATATD</sequence>